<dbReference type="AlphaFoldDB" id="A0A7J7IT21"/>
<gene>
    <name evidence="2" type="ORF">EB796_024633</name>
</gene>
<evidence type="ECO:0000313" key="2">
    <source>
        <dbReference type="EMBL" id="KAF6017073.1"/>
    </source>
</evidence>
<accession>A0A7J7IT21</accession>
<name>A0A7J7IT21_BUGNE</name>
<proteinExistence type="predicted"/>
<feature type="compositionally biased region" description="Polar residues" evidence="1">
    <location>
        <begin position="64"/>
        <end position="78"/>
    </location>
</feature>
<evidence type="ECO:0000256" key="1">
    <source>
        <dbReference type="SAM" id="MobiDB-lite"/>
    </source>
</evidence>
<keyword evidence="3" id="KW-1185">Reference proteome</keyword>
<feature type="region of interest" description="Disordered" evidence="1">
    <location>
        <begin position="48"/>
        <end position="115"/>
    </location>
</feature>
<protein>
    <submittedName>
        <fullName evidence="2">Uncharacterized protein</fullName>
    </submittedName>
</protein>
<dbReference type="Proteomes" id="UP000593567">
    <property type="component" value="Unassembled WGS sequence"/>
</dbReference>
<reference evidence="2" key="1">
    <citation type="submission" date="2020-06" db="EMBL/GenBank/DDBJ databases">
        <title>Draft genome of Bugula neritina, a colonial animal packing powerful symbionts and potential medicines.</title>
        <authorList>
            <person name="Rayko M."/>
        </authorList>
    </citation>
    <scope>NUCLEOTIDE SEQUENCE [LARGE SCALE GENOMIC DNA]</scope>
    <source>
        <strain evidence="2">Kwan_BN1</strain>
    </source>
</reference>
<organism evidence="2 3">
    <name type="scientific">Bugula neritina</name>
    <name type="common">Brown bryozoan</name>
    <name type="synonym">Sertularia neritina</name>
    <dbReference type="NCBI Taxonomy" id="10212"/>
    <lineage>
        <taxon>Eukaryota</taxon>
        <taxon>Metazoa</taxon>
        <taxon>Spiralia</taxon>
        <taxon>Lophotrochozoa</taxon>
        <taxon>Bryozoa</taxon>
        <taxon>Gymnolaemata</taxon>
        <taxon>Cheilostomatida</taxon>
        <taxon>Flustrina</taxon>
        <taxon>Buguloidea</taxon>
        <taxon>Bugulidae</taxon>
        <taxon>Bugula</taxon>
    </lineage>
</organism>
<feature type="compositionally biased region" description="Low complexity" evidence="1">
    <location>
        <begin position="87"/>
        <end position="104"/>
    </location>
</feature>
<dbReference type="EMBL" id="VXIV02003434">
    <property type="protein sequence ID" value="KAF6017073.1"/>
    <property type="molecule type" value="Genomic_DNA"/>
</dbReference>
<comment type="caution">
    <text evidence="2">The sequence shown here is derived from an EMBL/GenBank/DDBJ whole genome shotgun (WGS) entry which is preliminary data.</text>
</comment>
<evidence type="ECO:0000313" key="3">
    <source>
        <dbReference type="Proteomes" id="UP000593567"/>
    </source>
</evidence>
<sequence>MSRQQFDTVVPAPRTKATDAEHTYVNNTVMHNSFEPYENVDFSVSKPHTVQSNQKGAKLPVPQVRSSAPASKKNQTLRVNMEDNPNEAAAESVSSVTSVESVQSKPRIAPSPNTRRKTLQETLNTQVAVDSQVRRYGGLRYMNISKATPDDHDYENSWIFQRKEENDDSSSYQNINMSKHFGLPDFPCDTWYIL</sequence>